<dbReference type="InterPro" id="IPR036378">
    <property type="entry name" value="FAS1_dom_sf"/>
</dbReference>
<feature type="region of interest" description="Disordered" evidence="1">
    <location>
        <begin position="30"/>
        <end position="115"/>
    </location>
</feature>
<feature type="domain" description="FAS1" evidence="2">
    <location>
        <begin position="263"/>
        <end position="395"/>
    </location>
</feature>
<dbReference type="Pfam" id="PF02469">
    <property type="entry name" value="Fasciclin"/>
    <property type="match status" value="2"/>
</dbReference>
<dbReference type="EMBL" id="CAJPIZ010015206">
    <property type="protein sequence ID" value="CAG2115155.1"/>
    <property type="molecule type" value="Genomic_DNA"/>
</dbReference>
<dbReference type="InterPro" id="IPR050904">
    <property type="entry name" value="Adhesion/Biosynth-related"/>
</dbReference>
<dbReference type="PROSITE" id="PS50213">
    <property type="entry name" value="FAS1"/>
    <property type="match status" value="2"/>
</dbReference>
<feature type="domain" description="FAS1" evidence="2">
    <location>
        <begin position="400"/>
        <end position="536"/>
    </location>
</feature>
<dbReference type="SUPFAM" id="SSF82153">
    <property type="entry name" value="FAS1 domain"/>
    <property type="match status" value="2"/>
</dbReference>
<evidence type="ECO:0000256" key="1">
    <source>
        <dbReference type="SAM" id="MobiDB-lite"/>
    </source>
</evidence>
<evidence type="ECO:0000313" key="4">
    <source>
        <dbReference type="Proteomes" id="UP000759131"/>
    </source>
</evidence>
<dbReference type="PANTHER" id="PTHR10900">
    <property type="entry name" value="PERIOSTIN-RELATED"/>
    <property type="match status" value="1"/>
</dbReference>
<accession>A0A7R9L4G4</accession>
<protein>
    <recommendedName>
        <fullName evidence="2">FAS1 domain-containing protein</fullName>
    </recommendedName>
</protein>
<dbReference type="PANTHER" id="PTHR10900:SF77">
    <property type="entry name" value="FI19380P1"/>
    <property type="match status" value="1"/>
</dbReference>
<organism evidence="3">
    <name type="scientific">Medioppia subpectinata</name>
    <dbReference type="NCBI Taxonomy" id="1979941"/>
    <lineage>
        <taxon>Eukaryota</taxon>
        <taxon>Metazoa</taxon>
        <taxon>Ecdysozoa</taxon>
        <taxon>Arthropoda</taxon>
        <taxon>Chelicerata</taxon>
        <taxon>Arachnida</taxon>
        <taxon>Acari</taxon>
        <taxon>Acariformes</taxon>
        <taxon>Sarcoptiformes</taxon>
        <taxon>Oribatida</taxon>
        <taxon>Brachypylina</taxon>
        <taxon>Oppioidea</taxon>
        <taxon>Oppiidae</taxon>
        <taxon>Medioppia</taxon>
    </lineage>
</organism>
<sequence length="551" mass="61617">MGSALETFNPNPNKYFSTSVNYLPQIQLNNNFVPQSSNGQQQQHQSNGNQQHSRPPPSPASYSYSSLQMPIRPNTQYPVQEQEKEPDFRIPQQPEQTPEDRPVQQHSQEEEYDFKDNDVVVTTTTTTTTSAPFLPPQEEDVQQKGFDDDIELTTKSSAADDNRFEEPQRQISIGGDDSQEDQHQMVDQQRDDGRKMTTVSMPMPTTNAHFDGDDDTIVKPFPPGKRPQPQPQDLTDNTCSGAQLCQHACDARTDNLIADASSMRDVVTKLNADLLFNTFPSLEDELQNMIGFASTSGYTLILPSNEAVARLPPNLLEYWKNNVHTLAPLLDNHVVESAQSLEEMRQAQIIQPRSGVKLRVQRAHNDTYTINGERVSIGNQVAPSGGQIHVIDGILYPNSDKDIVETLKSCNRLDGFVTLAEGTGFADTLKQSGPFTVFVPSNEALQKVPDNDLDIIRSNMTALKEFLKYHVAHGAYYSNDLKDGQFIPSLIDGQYIQVGIRVDGCRRRLVEANVSPLYRADIPASNGVIHVVDWILKPADRDWCENVILPR</sequence>
<dbReference type="AlphaFoldDB" id="A0A7R9L4G4"/>
<dbReference type="InterPro" id="IPR000782">
    <property type="entry name" value="FAS1_domain"/>
</dbReference>
<gene>
    <name evidence="3" type="ORF">OSB1V03_LOCUS15120</name>
</gene>
<feature type="compositionally biased region" description="Low complexity" evidence="1">
    <location>
        <begin position="35"/>
        <end position="53"/>
    </location>
</feature>
<proteinExistence type="predicted"/>
<feature type="compositionally biased region" description="Basic and acidic residues" evidence="1">
    <location>
        <begin position="98"/>
        <end position="115"/>
    </location>
</feature>
<dbReference type="GO" id="GO:0005615">
    <property type="term" value="C:extracellular space"/>
    <property type="evidence" value="ECO:0007669"/>
    <property type="project" value="TreeGrafter"/>
</dbReference>
<dbReference type="EMBL" id="OC869781">
    <property type="protein sequence ID" value="CAD7634725.1"/>
    <property type="molecule type" value="Genomic_DNA"/>
</dbReference>
<name>A0A7R9L4G4_9ACAR</name>
<dbReference type="Proteomes" id="UP000759131">
    <property type="component" value="Unassembled WGS sequence"/>
</dbReference>
<dbReference type="OrthoDB" id="286301at2759"/>
<dbReference type="SMART" id="SM00554">
    <property type="entry name" value="FAS1"/>
    <property type="match status" value="2"/>
</dbReference>
<evidence type="ECO:0000313" key="3">
    <source>
        <dbReference type="EMBL" id="CAD7634725.1"/>
    </source>
</evidence>
<reference evidence="3" key="1">
    <citation type="submission" date="2020-11" db="EMBL/GenBank/DDBJ databases">
        <authorList>
            <person name="Tran Van P."/>
        </authorList>
    </citation>
    <scope>NUCLEOTIDE SEQUENCE</scope>
</reference>
<dbReference type="Gene3D" id="2.30.180.10">
    <property type="entry name" value="FAS1 domain"/>
    <property type="match status" value="2"/>
</dbReference>
<dbReference type="FunFam" id="2.30.180.10:FF:000032">
    <property type="entry name" value="Fasciclin domain-containing protein, putative"/>
    <property type="match status" value="1"/>
</dbReference>
<evidence type="ECO:0000259" key="2">
    <source>
        <dbReference type="PROSITE" id="PS50213"/>
    </source>
</evidence>
<keyword evidence="4" id="KW-1185">Reference proteome</keyword>